<evidence type="ECO:0000313" key="4">
    <source>
        <dbReference type="EMBL" id="EOQ96706.1"/>
    </source>
</evidence>
<keyword evidence="1" id="KW-0479">Metal-binding</keyword>
<dbReference type="PANTHER" id="PTHR22789:SF0">
    <property type="entry name" value="3-OXO-TETRONATE 4-PHOSPHATE DECARBOXYLASE-RELATED"/>
    <property type="match status" value="1"/>
</dbReference>
<dbReference type="Proteomes" id="UP000013984">
    <property type="component" value="Unassembled WGS sequence"/>
</dbReference>
<protein>
    <submittedName>
        <fullName evidence="4">Class II aldolase/adducin N-terminal domain protein</fullName>
    </submittedName>
</protein>
<sequence length="228" mass="25175">MSGFMGIQEMESKVIKDSKIETVKKSMLTACIKLADLGFLAGVGGNLAVRIDSKLMAVTPSATDYYTMKPDDLCILEINGLKMVEGTKQPTTESGIHASFFSLRPEIEVSLHTHQPLASAVSLLGLDMDIESMEGKQNIGQFVRIVPYAPSGTPFLVRAFRKKITKETNGYLLRNHGLVCGALSLDRAIANVKLVEKEAARFLRNRIEKNQNLIYMPNEMKQQLLSAL</sequence>
<dbReference type="SMART" id="SM01007">
    <property type="entry name" value="Aldolase_II"/>
    <property type="match status" value="1"/>
</dbReference>
<gene>
    <name evidence="4" type="ORF">LEP1GSC195_1722</name>
</gene>
<evidence type="ECO:0000256" key="1">
    <source>
        <dbReference type="ARBA" id="ARBA00022723"/>
    </source>
</evidence>
<dbReference type="GO" id="GO:0016832">
    <property type="term" value="F:aldehyde-lyase activity"/>
    <property type="evidence" value="ECO:0007669"/>
    <property type="project" value="TreeGrafter"/>
</dbReference>
<name>R9A3C1_9LEPT</name>
<organism evidence="4 5">
    <name type="scientific">Leptospira wolbachii serovar Codice str. CDC</name>
    <dbReference type="NCBI Taxonomy" id="1218599"/>
    <lineage>
        <taxon>Bacteria</taxon>
        <taxon>Pseudomonadati</taxon>
        <taxon>Spirochaetota</taxon>
        <taxon>Spirochaetia</taxon>
        <taxon>Leptospirales</taxon>
        <taxon>Leptospiraceae</taxon>
        <taxon>Leptospira</taxon>
    </lineage>
</organism>
<evidence type="ECO:0000259" key="3">
    <source>
        <dbReference type="SMART" id="SM01007"/>
    </source>
</evidence>
<dbReference type="GO" id="GO:0019323">
    <property type="term" value="P:pentose catabolic process"/>
    <property type="evidence" value="ECO:0007669"/>
    <property type="project" value="TreeGrafter"/>
</dbReference>
<dbReference type="InterPro" id="IPR050197">
    <property type="entry name" value="Aldolase_class_II_sugar_metab"/>
</dbReference>
<evidence type="ECO:0000256" key="2">
    <source>
        <dbReference type="ARBA" id="ARBA00023239"/>
    </source>
</evidence>
<reference evidence="4" key="1">
    <citation type="submission" date="2013-04" db="EMBL/GenBank/DDBJ databases">
        <authorList>
            <person name="Harkins D.M."/>
            <person name="Durkin A.S."/>
            <person name="Brinkac L.M."/>
            <person name="Haft D.H."/>
            <person name="Selengut J.D."/>
            <person name="Sanka R."/>
            <person name="DePew J."/>
            <person name="Purushe J."/>
            <person name="Galloway R.L."/>
            <person name="Vinetz J.M."/>
            <person name="Sutton G.G."/>
            <person name="Nierman W.C."/>
            <person name="Fouts D.E."/>
        </authorList>
    </citation>
    <scope>NUCLEOTIDE SEQUENCE [LARGE SCALE GENOMIC DNA]</scope>
    <source>
        <strain evidence="4">CDC</strain>
    </source>
</reference>
<dbReference type="AlphaFoldDB" id="R9A3C1"/>
<dbReference type="InterPro" id="IPR001303">
    <property type="entry name" value="Aldolase_II/adducin_N"/>
</dbReference>
<dbReference type="Gene3D" id="3.40.225.10">
    <property type="entry name" value="Class II aldolase/adducin N-terminal domain"/>
    <property type="match status" value="1"/>
</dbReference>
<keyword evidence="5" id="KW-1185">Reference proteome</keyword>
<evidence type="ECO:0000313" key="5">
    <source>
        <dbReference type="Proteomes" id="UP000013984"/>
    </source>
</evidence>
<dbReference type="GO" id="GO:0046872">
    <property type="term" value="F:metal ion binding"/>
    <property type="evidence" value="ECO:0007669"/>
    <property type="project" value="UniProtKB-KW"/>
</dbReference>
<dbReference type="SUPFAM" id="SSF53639">
    <property type="entry name" value="AraD/HMP-PK domain-like"/>
    <property type="match status" value="1"/>
</dbReference>
<feature type="domain" description="Class II aldolase/adducin N-terminal" evidence="3">
    <location>
        <begin position="25"/>
        <end position="203"/>
    </location>
</feature>
<dbReference type="EMBL" id="AOGZ02000014">
    <property type="protein sequence ID" value="EOQ96706.1"/>
    <property type="molecule type" value="Genomic_DNA"/>
</dbReference>
<keyword evidence="2" id="KW-0456">Lyase</keyword>
<accession>R9A3C1</accession>
<dbReference type="PANTHER" id="PTHR22789">
    <property type="entry name" value="FUCULOSE PHOSPHATE ALDOLASE"/>
    <property type="match status" value="1"/>
</dbReference>
<dbReference type="GO" id="GO:0005829">
    <property type="term" value="C:cytosol"/>
    <property type="evidence" value="ECO:0007669"/>
    <property type="project" value="TreeGrafter"/>
</dbReference>
<comment type="caution">
    <text evidence="4">The sequence shown here is derived from an EMBL/GenBank/DDBJ whole genome shotgun (WGS) entry which is preliminary data.</text>
</comment>
<proteinExistence type="predicted"/>
<dbReference type="STRING" id="1218599.LEP1GSC195_1722"/>
<dbReference type="InterPro" id="IPR036409">
    <property type="entry name" value="Aldolase_II/adducin_N_sf"/>
</dbReference>
<dbReference type="Pfam" id="PF00596">
    <property type="entry name" value="Aldolase_II"/>
    <property type="match status" value="1"/>
</dbReference>